<organism evidence="2 3">
    <name type="scientific">Butyrivibrio proteoclasticus (strain ATCC 51982 / DSM 14932 / B316)</name>
    <name type="common">Clostridium proteoclasticum</name>
    <dbReference type="NCBI Taxonomy" id="515622"/>
    <lineage>
        <taxon>Bacteria</taxon>
        <taxon>Bacillati</taxon>
        <taxon>Bacillota</taxon>
        <taxon>Clostridia</taxon>
        <taxon>Lachnospirales</taxon>
        <taxon>Lachnospiraceae</taxon>
        <taxon>Butyrivibrio</taxon>
    </lineage>
</organism>
<dbReference type="Proteomes" id="UP000001299">
    <property type="component" value="Chromosome 1"/>
</dbReference>
<dbReference type="EMBL" id="CP001810">
    <property type="protein sequence ID" value="ADL33136.1"/>
    <property type="molecule type" value="Genomic_DNA"/>
</dbReference>
<dbReference type="Pfam" id="PF04015">
    <property type="entry name" value="DUF362"/>
    <property type="match status" value="1"/>
</dbReference>
<dbReference type="RefSeq" id="WP_013279793.1">
    <property type="nucleotide sequence ID" value="NC_014387.1"/>
</dbReference>
<sequence length="482" mass="54420">MTQCDISIYKTEKTYYPSKRELFRPSQKYPEYIFEEISSGENDVYNSVREAIHLYGYDAEHYGLEDWNPFGKFINETSNVLIKPNLVMDNNRSGEGTDCLFTNPSVIAPVIDYVIKAQNGKGTITIGDAPMQECKFDVLIRESGLEDLVNYYKSKGIDISLVDFRELKSDIVMGTHKQTIDNRNSGTIINLAEDSEFYDDSAESLENLRITNYDPRRLASHHNSEKHEYYVSNHLLAADVVINMPKPKTHRKAGVTIAMKNMVGINARKEYLPHHTIGSVENGGDEYKHKSILRVMSDKLYDYKNMKEGEGKYLIARPAFFLAYGFKILANVIHREPGEGSWSGNHTISRTINDLNKILVYADKNGKLCETPQRKVVIIADMIISGEKEGPVMPSPKNLGVIALGENQLAFDYVIASLMGADIQKIPTIQTALNVEKYGFSKNINPCISSNIKGYCGLLDDLDDDTNWRFVPSSGWKDAFIK</sequence>
<dbReference type="STRING" id="515622.bpr_I0388"/>
<reference evidence="2 3" key="1">
    <citation type="journal article" date="2010" name="PLoS ONE">
        <title>The glycobiome of the rumen bacterium Butyrivibrio proteoclasticus B316(T) highlights adaptation to a polysaccharide-rich environment.</title>
        <authorList>
            <person name="Kelly W.J."/>
            <person name="Leahy S.C."/>
            <person name="Altermann E."/>
            <person name="Yeoman C.J."/>
            <person name="Dunne J.C."/>
            <person name="Kong Z."/>
            <person name="Pacheco D.M."/>
            <person name="Li D."/>
            <person name="Noel S.J."/>
            <person name="Moon C.D."/>
            <person name="Cookson A.L."/>
            <person name="Attwood G.T."/>
        </authorList>
    </citation>
    <scope>NUCLEOTIDE SEQUENCE [LARGE SCALE GENOMIC DNA]</scope>
    <source>
        <strain evidence="3">ATCC 51982 / DSM 14932 / B316</strain>
    </source>
</reference>
<dbReference type="KEGG" id="bpb:bpr_I0388"/>
<proteinExistence type="predicted"/>
<dbReference type="HOGENOM" id="CLU_562166_0_0_9"/>
<evidence type="ECO:0000313" key="3">
    <source>
        <dbReference type="Proteomes" id="UP000001299"/>
    </source>
</evidence>
<dbReference type="AlphaFoldDB" id="E0RZD9"/>
<accession>E0RZD9</accession>
<gene>
    <name evidence="2" type="ordered locus">bpr_I0388</name>
</gene>
<protein>
    <recommendedName>
        <fullName evidence="1">DUF362 domain-containing protein</fullName>
    </recommendedName>
</protein>
<dbReference type="InterPro" id="IPR007160">
    <property type="entry name" value="DUF362"/>
</dbReference>
<dbReference type="eggNOG" id="COG2006">
    <property type="taxonomic scope" value="Bacteria"/>
</dbReference>
<keyword evidence="3" id="KW-1185">Reference proteome</keyword>
<evidence type="ECO:0000259" key="1">
    <source>
        <dbReference type="Pfam" id="PF04015"/>
    </source>
</evidence>
<name>E0RZD9_BUTPB</name>
<feature type="domain" description="DUF362" evidence="1">
    <location>
        <begin position="80"/>
        <end position="416"/>
    </location>
</feature>
<evidence type="ECO:0000313" key="2">
    <source>
        <dbReference type="EMBL" id="ADL33136.1"/>
    </source>
</evidence>